<dbReference type="InterPro" id="IPR001078">
    <property type="entry name" value="2-oxoacid_DH_actylTfrase"/>
</dbReference>
<evidence type="ECO:0000256" key="1">
    <source>
        <dbReference type="ARBA" id="ARBA00001938"/>
    </source>
</evidence>
<dbReference type="Pfam" id="PF02817">
    <property type="entry name" value="E3_binding"/>
    <property type="match status" value="1"/>
</dbReference>
<dbReference type="PROSITE" id="PS50968">
    <property type="entry name" value="BIOTINYL_LIPOYL"/>
    <property type="match status" value="1"/>
</dbReference>
<dbReference type="SUPFAM" id="SSF51230">
    <property type="entry name" value="Single hybrid motif"/>
    <property type="match status" value="1"/>
</dbReference>
<proteinExistence type="inferred from homology"/>
<evidence type="ECO:0000313" key="8">
    <source>
        <dbReference type="Proteomes" id="UP000295063"/>
    </source>
</evidence>
<dbReference type="PANTHER" id="PTHR23151:SF90">
    <property type="entry name" value="DIHYDROLIPOYLLYSINE-RESIDUE ACETYLTRANSFERASE COMPONENT OF PYRUVATE DEHYDROGENASE COMPLEX, MITOCHONDRIAL-RELATED"/>
    <property type="match status" value="1"/>
</dbReference>
<dbReference type="SUPFAM" id="SSF52777">
    <property type="entry name" value="CoA-dependent acyltransferases"/>
    <property type="match status" value="1"/>
</dbReference>
<keyword evidence="4" id="KW-0012">Acyltransferase</keyword>
<dbReference type="EC" id="2.3.1.-" evidence="4"/>
<evidence type="ECO:0000259" key="5">
    <source>
        <dbReference type="PROSITE" id="PS50968"/>
    </source>
</evidence>
<dbReference type="InterPro" id="IPR000089">
    <property type="entry name" value="Biotin_lipoyl"/>
</dbReference>
<dbReference type="EMBL" id="SLUI01000007">
    <property type="protein sequence ID" value="TCL36928.1"/>
    <property type="molecule type" value="Genomic_DNA"/>
</dbReference>
<dbReference type="SUPFAM" id="SSF47005">
    <property type="entry name" value="Peripheral subunit-binding domain of 2-oxo acid dehydrogenase complex"/>
    <property type="match status" value="1"/>
</dbReference>
<dbReference type="RefSeq" id="WP_132080616.1">
    <property type="nucleotide sequence ID" value="NZ_DALZLR010000006.1"/>
</dbReference>
<keyword evidence="4 7" id="KW-0808">Transferase</keyword>
<evidence type="ECO:0000256" key="3">
    <source>
        <dbReference type="ARBA" id="ARBA00022823"/>
    </source>
</evidence>
<organism evidence="7 8">
    <name type="scientific">Anaerospora hongkongensis</name>
    <dbReference type="NCBI Taxonomy" id="244830"/>
    <lineage>
        <taxon>Bacteria</taxon>
        <taxon>Bacillati</taxon>
        <taxon>Bacillota</taxon>
        <taxon>Negativicutes</taxon>
        <taxon>Selenomonadales</taxon>
        <taxon>Sporomusaceae</taxon>
        <taxon>Anaerospora</taxon>
    </lineage>
</organism>
<keyword evidence="7" id="KW-0670">Pyruvate</keyword>
<keyword evidence="8" id="KW-1185">Reference proteome</keyword>
<keyword evidence="3 4" id="KW-0450">Lipoyl</keyword>
<reference evidence="7 8" key="1">
    <citation type="submission" date="2019-03" db="EMBL/GenBank/DDBJ databases">
        <title>Genomic Encyclopedia of Type Strains, Phase IV (KMG-IV): sequencing the most valuable type-strain genomes for metagenomic binning, comparative biology and taxonomic classification.</title>
        <authorList>
            <person name="Goeker M."/>
        </authorList>
    </citation>
    <scope>NUCLEOTIDE SEQUENCE [LARGE SCALE GENOMIC DNA]</scope>
    <source>
        <strain evidence="7 8">DSM 15969</strain>
    </source>
</reference>
<dbReference type="InterPro" id="IPR036625">
    <property type="entry name" value="E3-bd_dom_sf"/>
</dbReference>
<comment type="caution">
    <text evidence="7">The sequence shown here is derived from an EMBL/GenBank/DDBJ whole genome shotgun (WGS) entry which is preliminary data.</text>
</comment>
<dbReference type="Pfam" id="PF00364">
    <property type="entry name" value="Biotin_lipoyl"/>
    <property type="match status" value="1"/>
</dbReference>
<dbReference type="AlphaFoldDB" id="A0A4R1Q6Q1"/>
<dbReference type="InterPro" id="IPR011053">
    <property type="entry name" value="Single_hybrid_motif"/>
</dbReference>
<dbReference type="PROSITE" id="PS51826">
    <property type="entry name" value="PSBD"/>
    <property type="match status" value="1"/>
</dbReference>
<feature type="domain" description="Lipoyl-binding" evidence="5">
    <location>
        <begin position="2"/>
        <end position="77"/>
    </location>
</feature>
<dbReference type="InterPro" id="IPR045257">
    <property type="entry name" value="E2/Pdx1"/>
</dbReference>
<dbReference type="Gene3D" id="4.10.320.10">
    <property type="entry name" value="E3-binding domain"/>
    <property type="match status" value="1"/>
</dbReference>
<dbReference type="GO" id="GO:0006086">
    <property type="term" value="P:pyruvate decarboxylation to acetyl-CoA"/>
    <property type="evidence" value="ECO:0007669"/>
    <property type="project" value="InterPro"/>
</dbReference>
<sequence length="398" mass="42194">MAIEITMPKMGLSMVTGTVVKWLKNEGEAISKGESVLEVMTDKLTNTVEAPGDGILLKIVAREEEELEVGGLLGFIGAAGESIAYTGKQATDAAAPIQPPVVTGGRTKASPLARKIAAEAGLAIHTLSGTGPAGRIVRVDVEKAIAARQAKEQQAAPLPQIAALPAVNQAEGRYTAIPYTGMRKAIGDNMIRSRDTAVKVDYHGRADVSELLALRQTINASLEEKLTVTDMLVKIVAIALRKMPAVNVALSGDQIKMYHDVHVGVAVAIPNGLIVPVVRNADNKAVSQISREIKDLSQRAKENRLSPNEFQGGTFTISNLGAYRSVEFFTPIINQPEAAILGVGRTVDTPVAVNGEVIIRPLMGLSLVCDHRVLDGAPAAEFLALLINLIENPFSALI</sequence>
<dbReference type="InterPro" id="IPR004167">
    <property type="entry name" value="PSBD"/>
</dbReference>
<dbReference type="OrthoDB" id="9805770at2"/>
<comment type="cofactor">
    <cofactor evidence="1 4">
        <name>(R)-lipoate</name>
        <dbReference type="ChEBI" id="CHEBI:83088"/>
    </cofactor>
</comment>
<evidence type="ECO:0000256" key="4">
    <source>
        <dbReference type="RuleBase" id="RU003423"/>
    </source>
</evidence>
<dbReference type="Gene3D" id="3.30.559.10">
    <property type="entry name" value="Chloramphenicol acetyltransferase-like domain"/>
    <property type="match status" value="1"/>
</dbReference>
<dbReference type="InterPro" id="IPR023213">
    <property type="entry name" value="CAT-like_dom_sf"/>
</dbReference>
<dbReference type="GO" id="GO:0045254">
    <property type="term" value="C:pyruvate dehydrogenase complex"/>
    <property type="evidence" value="ECO:0007669"/>
    <property type="project" value="InterPro"/>
</dbReference>
<evidence type="ECO:0000259" key="6">
    <source>
        <dbReference type="PROSITE" id="PS51826"/>
    </source>
</evidence>
<comment type="similarity">
    <text evidence="2 4">Belongs to the 2-oxoacid dehydrogenase family.</text>
</comment>
<dbReference type="CDD" id="cd06849">
    <property type="entry name" value="lipoyl_domain"/>
    <property type="match status" value="1"/>
</dbReference>
<dbReference type="PANTHER" id="PTHR23151">
    <property type="entry name" value="DIHYDROLIPOAMIDE ACETYL/SUCCINYL-TRANSFERASE-RELATED"/>
    <property type="match status" value="1"/>
</dbReference>
<dbReference type="Proteomes" id="UP000295063">
    <property type="component" value="Unassembled WGS sequence"/>
</dbReference>
<accession>A0A4R1Q6Q1</accession>
<dbReference type="Pfam" id="PF00198">
    <property type="entry name" value="2-oxoacid_dh"/>
    <property type="match status" value="1"/>
</dbReference>
<dbReference type="GO" id="GO:0016746">
    <property type="term" value="F:acyltransferase activity"/>
    <property type="evidence" value="ECO:0007669"/>
    <property type="project" value="UniProtKB-KW"/>
</dbReference>
<dbReference type="Gene3D" id="2.40.50.100">
    <property type="match status" value="1"/>
</dbReference>
<gene>
    <name evidence="7" type="ORF">EV210_107193</name>
</gene>
<name>A0A4R1Q6Q1_9FIRM</name>
<protein>
    <recommendedName>
        <fullName evidence="4">Dihydrolipoamide acetyltransferase component of pyruvate dehydrogenase complex</fullName>
        <ecNumber evidence="4">2.3.1.-</ecNumber>
    </recommendedName>
</protein>
<evidence type="ECO:0000313" key="7">
    <source>
        <dbReference type="EMBL" id="TCL36928.1"/>
    </source>
</evidence>
<feature type="domain" description="Peripheral subunit-binding (PSBD)" evidence="6">
    <location>
        <begin position="108"/>
        <end position="145"/>
    </location>
</feature>
<evidence type="ECO:0000256" key="2">
    <source>
        <dbReference type="ARBA" id="ARBA00007317"/>
    </source>
</evidence>